<evidence type="ECO:0000256" key="1">
    <source>
        <dbReference type="SAM" id="MobiDB-lite"/>
    </source>
</evidence>
<dbReference type="RefSeq" id="WP_075128571.1">
    <property type="nucleotide sequence ID" value="NZ_MSIE01000054.1"/>
</dbReference>
<gene>
    <name evidence="2" type="ORF">BU204_26850</name>
</gene>
<feature type="region of interest" description="Disordered" evidence="1">
    <location>
        <begin position="39"/>
        <end position="65"/>
    </location>
</feature>
<proteinExistence type="predicted"/>
<sequence>MNSSPADLEPGIESQLVDLSAVPFTRLRDLDTEALRRSQNHVVERTRGVRASYPSNEDGGGERID</sequence>
<dbReference type="OrthoDB" id="3630303at2"/>
<dbReference type="EMBL" id="MSIE01000054">
    <property type="protein sequence ID" value="OLF13556.1"/>
    <property type="molecule type" value="Genomic_DNA"/>
</dbReference>
<dbReference type="STRING" id="1912961.BU204_26850"/>
<accession>A0A1Q8CGS4</accession>
<evidence type="ECO:0000313" key="2">
    <source>
        <dbReference type="EMBL" id="OLF13556.1"/>
    </source>
</evidence>
<dbReference type="Proteomes" id="UP000185596">
    <property type="component" value="Unassembled WGS sequence"/>
</dbReference>
<reference evidence="2 3" key="1">
    <citation type="submission" date="2016-12" db="EMBL/GenBank/DDBJ databases">
        <title>The draft genome sequence of Actinophytocola sp. 11-183.</title>
        <authorList>
            <person name="Wang W."/>
            <person name="Yuan L."/>
        </authorList>
    </citation>
    <scope>NUCLEOTIDE SEQUENCE [LARGE SCALE GENOMIC DNA]</scope>
    <source>
        <strain evidence="2 3">11-183</strain>
    </source>
</reference>
<protein>
    <recommendedName>
        <fullName evidence="4">FXSXX-COOH protein</fullName>
    </recommendedName>
</protein>
<evidence type="ECO:0008006" key="4">
    <source>
        <dbReference type="Google" id="ProtNLM"/>
    </source>
</evidence>
<comment type="caution">
    <text evidence="2">The sequence shown here is derived from an EMBL/GenBank/DDBJ whole genome shotgun (WGS) entry which is preliminary data.</text>
</comment>
<keyword evidence="3" id="KW-1185">Reference proteome</keyword>
<dbReference type="AlphaFoldDB" id="A0A1Q8CGS4"/>
<name>A0A1Q8CGS4_9PSEU</name>
<evidence type="ECO:0000313" key="3">
    <source>
        <dbReference type="Proteomes" id="UP000185596"/>
    </source>
</evidence>
<organism evidence="2 3">
    <name type="scientific">Actinophytocola xanthii</name>
    <dbReference type="NCBI Taxonomy" id="1912961"/>
    <lineage>
        <taxon>Bacteria</taxon>
        <taxon>Bacillati</taxon>
        <taxon>Actinomycetota</taxon>
        <taxon>Actinomycetes</taxon>
        <taxon>Pseudonocardiales</taxon>
        <taxon>Pseudonocardiaceae</taxon>
    </lineage>
</organism>